<accession>A0ABN1ATD6</accession>
<dbReference type="SUPFAM" id="SSF54106">
    <property type="entry name" value="LysM domain"/>
    <property type="match status" value="1"/>
</dbReference>
<dbReference type="RefSeq" id="WP_343837282.1">
    <property type="nucleotide sequence ID" value="NZ_BAAADO010000001.1"/>
</dbReference>
<feature type="region of interest" description="Disordered" evidence="1">
    <location>
        <begin position="40"/>
        <end position="105"/>
    </location>
</feature>
<reference evidence="3 4" key="1">
    <citation type="journal article" date="2019" name="Int. J. Syst. Evol. Microbiol.">
        <title>The Global Catalogue of Microorganisms (GCM) 10K type strain sequencing project: providing services to taxonomists for standard genome sequencing and annotation.</title>
        <authorList>
            <consortium name="The Broad Institute Genomics Platform"/>
            <consortium name="The Broad Institute Genome Sequencing Center for Infectious Disease"/>
            <person name="Wu L."/>
            <person name="Ma J."/>
        </authorList>
    </citation>
    <scope>NUCLEOTIDE SEQUENCE [LARGE SCALE GENOMIC DNA]</scope>
    <source>
        <strain evidence="3 4">JCM 12389</strain>
    </source>
</reference>
<organism evidence="3 4">
    <name type="scientific">Salinibacillus aidingensis</name>
    <dbReference type="NCBI Taxonomy" id="237684"/>
    <lineage>
        <taxon>Bacteria</taxon>
        <taxon>Bacillati</taxon>
        <taxon>Bacillota</taxon>
        <taxon>Bacilli</taxon>
        <taxon>Bacillales</taxon>
        <taxon>Bacillaceae</taxon>
        <taxon>Salinibacillus</taxon>
    </lineage>
</organism>
<dbReference type="Gene3D" id="3.10.350.10">
    <property type="entry name" value="LysM domain"/>
    <property type="match status" value="1"/>
</dbReference>
<dbReference type="Pfam" id="PF01476">
    <property type="entry name" value="LysM"/>
    <property type="match status" value="1"/>
</dbReference>
<feature type="compositionally biased region" description="Basic and acidic residues" evidence="1">
    <location>
        <begin position="94"/>
        <end position="105"/>
    </location>
</feature>
<feature type="compositionally biased region" description="Polar residues" evidence="1">
    <location>
        <begin position="346"/>
        <end position="359"/>
    </location>
</feature>
<dbReference type="SMART" id="SM00257">
    <property type="entry name" value="LysM"/>
    <property type="match status" value="1"/>
</dbReference>
<sequence length="371" mass="42633">MKIHVVQKGETLREIAQKYDVNLETLKEFNTQLSNPEEILPGMKIKVPSATKPVKMERAEENERAEKQPAKKPVQQAKPKPDTQPAKQQPAKHPYIDKSPEMSPVIKEDEKPMDKVMMPYEQKPQKAEQKEMPLPSMPKMPMIENNEEESISVETYHYSPQTYMHQQVHYPQVPQQQYMGYHHVPKKPCGCGGGMNTYYMPVYPTYYPQQQMSGMNPMQMPSNMQMPGYMPGQMPAPSQNVHHTANYQEMNLDMNEESSSLEIPELPDEWNTNQWVTSNQQPTPYGQQQWNSQPGYQQQQPWGSGMNQPAQQWGAPYQAQGQSPFPGGAPYGYPSPYSQQAPYQQNMSQNPYGQGQFPQSYDWGRDHEGDK</sequence>
<dbReference type="InterPro" id="IPR018392">
    <property type="entry name" value="LysM"/>
</dbReference>
<evidence type="ECO:0000313" key="4">
    <source>
        <dbReference type="Proteomes" id="UP001500880"/>
    </source>
</evidence>
<evidence type="ECO:0000313" key="3">
    <source>
        <dbReference type="EMBL" id="GAA0483393.1"/>
    </source>
</evidence>
<feature type="domain" description="LysM" evidence="2">
    <location>
        <begin position="2"/>
        <end position="47"/>
    </location>
</feature>
<protein>
    <submittedName>
        <fullName evidence="3">Spore coat assembly protein SafA</fullName>
    </submittedName>
</protein>
<dbReference type="PROSITE" id="PS51782">
    <property type="entry name" value="LYSM"/>
    <property type="match status" value="1"/>
</dbReference>
<feature type="compositionally biased region" description="Polar residues" evidence="1">
    <location>
        <begin position="275"/>
        <end position="311"/>
    </location>
</feature>
<dbReference type="EMBL" id="BAAADO010000001">
    <property type="protein sequence ID" value="GAA0483393.1"/>
    <property type="molecule type" value="Genomic_DNA"/>
</dbReference>
<dbReference type="Proteomes" id="UP001500880">
    <property type="component" value="Unassembled WGS sequence"/>
</dbReference>
<keyword evidence="4" id="KW-1185">Reference proteome</keyword>
<name>A0ABN1ATD6_9BACI</name>
<dbReference type="InterPro" id="IPR036779">
    <property type="entry name" value="LysM_dom_sf"/>
</dbReference>
<evidence type="ECO:0000259" key="2">
    <source>
        <dbReference type="PROSITE" id="PS51782"/>
    </source>
</evidence>
<feature type="compositionally biased region" description="Basic and acidic residues" evidence="1">
    <location>
        <begin position="54"/>
        <end position="69"/>
    </location>
</feature>
<dbReference type="CDD" id="cd00118">
    <property type="entry name" value="LysM"/>
    <property type="match status" value="1"/>
</dbReference>
<evidence type="ECO:0000256" key="1">
    <source>
        <dbReference type="SAM" id="MobiDB-lite"/>
    </source>
</evidence>
<feature type="compositionally biased region" description="Low complexity" evidence="1">
    <location>
        <begin position="326"/>
        <end position="345"/>
    </location>
</feature>
<gene>
    <name evidence="3" type="primary">safA_1</name>
    <name evidence="3" type="ORF">GCM10008986_05570</name>
</gene>
<comment type="caution">
    <text evidence="3">The sequence shown here is derived from an EMBL/GenBank/DDBJ whole genome shotgun (WGS) entry which is preliminary data.</text>
</comment>
<proteinExistence type="predicted"/>
<feature type="region of interest" description="Disordered" evidence="1">
    <location>
        <begin position="275"/>
        <end position="371"/>
    </location>
</feature>